<keyword evidence="3" id="KW-1185">Reference proteome</keyword>
<sequence length="182" mass="21143">MIRTTRGILNSLLFQHKGLLNDETLTTFMAEAETIINSRPLAASNEASEEPLTPAHLLTLKNSVVQPPPGNFIHNDKFSKKLWRRVQYLAEVFWCRWKKEYINYLQSRQKWTRKGRNLQIGDIVLLCEEGVPRNRWEMCKVVKVYPSDDGLIRKVSVFIGRRKSTLDRPITKLVLLIPVVKN</sequence>
<dbReference type="PANTHER" id="PTHR47331">
    <property type="entry name" value="PHD-TYPE DOMAIN-CONTAINING PROTEIN"/>
    <property type="match status" value="1"/>
</dbReference>
<name>A0A9Q1CMF4_HOLLE</name>
<dbReference type="InterPro" id="IPR040676">
    <property type="entry name" value="DUF5641"/>
</dbReference>
<dbReference type="PANTHER" id="PTHR47331:SF6">
    <property type="entry name" value="DOUBLECORTIN DOMAIN-CONTAINING PROTEIN"/>
    <property type="match status" value="1"/>
</dbReference>
<dbReference type="OrthoDB" id="8046937at2759"/>
<evidence type="ECO:0000313" key="3">
    <source>
        <dbReference type="Proteomes" id="UP001152320"/>
    </source>
</evidence>
<evidence type="ECO:0000313" key="2">
    <source>
        <dbReference type="EMBL" id="KAJ8047913.1"/>
    </source>
</evidence>
<protein>
    <recommendedName>
        <fullName evidence="1">DUF5641 domain-containing protein</fullName>
    </recommendedName>
</protein>
<dbReference type="Pfam" id="PF18701">
    <property type="entry name" value="DUF5641"/>
    <property type="match status" value="1"/>
</dbReference>
<dbReference type="EMBL" id="JAIZAY010000001">
    <property type="protein sequence ID" value="KAJ8047913.1"/>
    <property type="molecule type" value="Genomic_DNA"/>
</dbReference>
<organism evidence="2 3">
    <name type="scientific">Holothuria leucospilota</name>
    <name type="common">Black long sea cucumber</name>
    <name type="synonym">Mertensiothuria leucospilota</name>
    <dbReference type="NCBI Taxonomy" id="206669"/>
    <lineage>
        <taxon>Eukaryota</taxon>
        <taxon>Metazoa</taxon>
        <taxon>Echinodermata</taxon>
        <taxon>Eleutherozoa</taxon>
        <taxon>Echinozoa</taxon>
        <taxon>Holothuroidea</taxon>
        <taxon>Aspidochirotacea</taxon>
        <taxon>Aspidochirotida</taxon>
        <taxon>Holothuriidae</taxon>
        <taxon>Holothuria</taxon>
    </lineage>
</organism>
<evidence type="ECO:0000259" key="1">
    <source>
        <dbReference type="Pfam" id="PF18701"/>
    </source>
</evidence>
<comment type="caution">
    <text evidence="2">The sequence shown here is derived from an EMBL/GenBank/DDBJ whole genome shotgun (WGS) entry which is preliminary data.</text>
</comment>
<dbReference type="Proteomes" id="UP001152320">
    <property type="component" value="Chromosome 1"/>
</dbReference>
<dbReference type="AlphaFoldDB" id="A0A9Q1CMF4"/>
<proteinExistence type="predicted"/>
<accession>A0A9Q1CMF4</accession>
<reference evidence="2" key="1">
    <citation type="submission" date="2021-10" db="EMBL/GenBank/DDBJ databases">
        <title>Tropical sea cucumber genome reveals ecological adaptation and Cuvierian tubules defense mechanism.</title>
        <authorList>
            <person name="Chen T."/>
        </authorList>
    </citation>
    <scope>NUCLEOTIDE SEQUENCE</scope>
    <source>
        <strain evidence="2">Nanhai2018</strain>
        <tissue evidence="2">Muscle</tissue>
    </source>
</reference>
<feature type="domain" description="DUF5641" evidence="1">
    <location>
        <begin position="82"/>
        <end position="176"/>
    </location>
</feature>
<gene>
    <name evidence="2" type="ORF">HOLleu_00029</name>
</gene>